<dbReference type="PANTHER" id="PTHR22789:SF0">
    <property type="entry name" value="3-OXO-TETRONATE 4-PHOSPHATE DECARBOXYLASE-RELATED"/>
    <property type="match status" value="1"/>
</dbReference>
<dbReference type="AlphaFoldDB" id="A0A1Y1RZ34"/>
<dbReference type="InterPro" id="IPR036409">
    <property type="entry name" value="Aldolase_II/adducin_N_sf"/>
</dbReference>
<dbReference type="GO" id="GO:0046872">
    <property type="term" value="F:metal ion binding"/>
    <property type="evidence" value="ECO:0007669"/>
    <property type="project" value="UniProtKB-KW"/>
</dbReference>
<protein>
    <recommendedName>
        <fullName evidence="3">Class II aldolase/adducin N-terminal domain-containing protein</fullName>
    </recommendedName>
</protein>
<evidence type="ECO:0000256" key="2">
    <source>
        <dbReference type="ARBA" id="ARBA00023239"/>
    </source>
</evidence>
<dbReference type="GO" id="GO:0019323">
    <property type="term" value="P:pentose catabolic process"/>
    <property type="evidence" value="ECO:0007669"/>
    <property type="project" value="TreeGrafter"/>
</dbReference>
<keyword evidence="2" id="KW-0456">Lyase</keyword>
<proteinExistence type="predicted"/>
<gene>
    <name evidence="4" type="ORF">B4O97_10245</name>
</gene>
<keyword evidence="5" id="KW-1185">Reference proteome</keyword>
<dbReference type="SMART" id="SM01007">
    <property type="entry name" value="Aldolase_II"/>
    <property type="match status" value="1"/>
</dbReference>
<dbReference type="Proteomes" id="UP000192343">
    <property type="component" value="Unassembled WGS sequence"/>
</dbReference>
<organism evidence="4 5">
    <name type="scientific">Marispirochaeta aestuarii</name>
    <dbReference type="NCBI Taxonomy" id="1963862"/>
    <lineage>
        <taxon>Bacteria</taxon>
        <taxon>Pseudomonadati</taxon>
        <taxon>Spirochaetota</taxon>
        <taxon>Spirochaetia</taxon>
        <taxon>Spirochaetales</taxon>
        <taxon>Spirochaetaceae</taxon>
        <taxon>Marispirochaeta</taxon>
    </lineage>
</organism>
<evidence type="ECO:0000313" key="4">
    <source>
        <dbReference type="EMBL" id="ORC35106.1"/>
    </source>
</evidence>
<dbReference type="GO" id="GO:0005829">
    <property type="term" value="C:cytosol"/>
    <property type="evidence" value="ECO:0007669"/>
    <property type="project" value="TreeGrafter"/>
</dbReference>
<evidence type="ECO:0000259" key="3">
    <source>
        <dbReference type="SMART" id="SM01007"/>
    </source>
</evidence>
<comment type="caution">
    <text evidence="4">The sequence shown here is derived from an EMBL/GenBank/DDBJ whole genome shotgun (WGS) entry which is preliminary data.</text>
</comment>
<evidence type="ECO:0000313" key="5">
    <source>
        <dbReference type="Proteomes" id="UP000192343"/>
    </source>
</evidence>
<dbReference type="OrthoDB" id="9774430at2"/>
<evidence type="ECO:0000256" key="1">
    <source>
        <dbReference type="ARBA" id="ARBA00022723"/>
    </source>
</evidence>
<dbReference type="Pfam" id="PF00596">
    <property type="entry name" value="Aldolase_II"/>
    <property type="match status" value="1"/>
</dbReference>
<dbReference type="RefSeq" id="WP_083050579.1">
    <property type="nucleotide sequence ID" value="NZ_MWQY01000010.1"/>
</dbReference>
<dbReference type="EMBL" id="MWQY01000010">
    <property type="protein sequence ID" value="ORC35106.1"/>
    <property type="molecule type" value="Genomic_DNA"/>
</dbReference>
<dbReference type="InterPro" id="IPR001303">
    <property type="entry name" value="Aldolase_II/adducin_N"/>
</dbReference>
<dbReference type="PANTHER" id="PTHR22789">
    <property type="entry name" value="FUCULOSE PHOSPHATE ALDOLASE"/>
    <property type="match status" value="1"/>
</dbReference>
<keyword evidence="1" id="KW-0479">Metal-binding</keyword>
<sequence length="365" mass="39518">MGIKDLTEITNRYGGDKDFVLAGGGNTSFKDGEVMFVKPSGTSMADIGPGDFVKMDLPGLKEIMKRQYPEQSAAREAMALEDLMNARVPGESRRPSVETLLHALLPYKYVVHTHPALVNGLTCSVLGPEIAEELFGTEALWVPVVNPGYILARTINDMLEKHRAGGGGDSIIFLQNHGVFIQADTLAAIDAVYDKVVSALTSRLKRFPVRDFTVPSALSEDAVADMVSGDAELKAAGALNADLEAYLQDSESFEPLSLSFTPDHIVYCGFKPLYCEGAEEIADAYREHAATFGAPAKILAVRGAGIFGLGSTARAAELAREVFLDGVKIAVYTESFGGHRFMPRDKIDFIRNWEVEQYRSSVSGG</sequence>
<dbReference type="GO" id="GO:0016832">
    <property type="term" value="F:aldehyde-lyase activity"/>
    <property type="evidence" value="ECO:0007669"/>
    <property type="project" value="TreeGrafter"/>
</dbReference>
<dbReference type="Gene3D" id="3.40.225.10">
    <property type="entry name" value="Class II aldolase/adducin N-terminal domain"/>
    <property type="match status" value="1"/>
</dbReference>
<feature type="domain" description="Class II aldolase/adducin N-terminal" evidence="3">
    <location>
        <begin position="5"/>
        <end position="203"/>
    </location>
</feature>
<dbReference type="SUPFAM" id="SSF53639">
    <property type="entry name" value="AraD/HMP-PK domain-like"/>
    <property type="match status" value="1"/>
</dbReference>
<reference evidence="4 5" key="1">
    <citation type="submission" date="2017-03" db="EMBL/GenBank/DDBJ databases">
        <title>Draft Genome sequence of Marispirochaeta sp. strain JC444.</title>
        <authorList>
            <person name="Shivani Y."/>
            <person name="Subhash Y."/>
            <person name="Sasikala C."/>
            <person name="Ramana C."/>
        </authorList>
    </citation>
    <scope>NUCLEOTIDE SEQUENCE [LARGE SCALE GENOMIC DNA]</scope>
    <source>
        <strain evidence="4 5">JC444</strain>
    </source>
</reference>
<dbReference type="InterPro" id="IPR050197">
    <property type="entry name" value="Aldolase_class_II_sugar_metab"/>
</dbReference>
<accession>A0A1Y1RZ34</accession>
<dbReference type="STRING" id="1963862.B4O97_10245"/>
<name>A0A1Y1RZ34_9SPIO</name>